<evidence type="ECO:0000313" key="5">
    <source>
        <dbReference type="EMBL" id="KPP66602.1"/>
    </source>
</evidence>
<dbReference type="PANTHER" id="PTHR10188:SF16">
    <property type="entry name" value="N(4)-(BETA-N-ACETYLGLUCOSAMINYL)-L-ASPARAGINASE-LIKE"/>
    <property type="match status" value="1"/>
</dbReference>
<feature type="binding site" evidence="3">
    <location>
        <begin position="191"/>
        <end position="194"/>
    </location>
    <ligand>
        <name>substrate</name>
    </ligand>
</feature>
<dbReference type="FunFam" id="3.60.20.30:FF:000005">
    <property type="entry name" value="N(4)-(Beta-N-acetylglucosaminyl)-L-asparaginase"/>
    <property type="match status" value="1"/>
</dbReference>
<sequence>MTQEKSSLTGPRERMAAIGTWAFSEPAVERIRSLVSAGLHATDVVERAVAEVEDDGETGRFVVGRGGFPTSAGVLECDAAIMEGVAGRFGGVASLRGVGTPIRVARRVMDRSPHSLLVGEGAAAFAQDQGFPLEPNESLLTPSAVAAYQEFLEKQRRVPGHDTLGLIALDLQGGIAVGVSSSGVPFKSPGRVGDSPLPGCGLYADDTATTGDGDKIMCFCPSFHTVQLMKQGLPPTEACEAVLRDVARRTAPDEVFELGLVAMNMKGEAGAAATMEFPYTFWNSGKDSVQKCVQEPVAGLNIL</sequence>
<comment type="caution">
    <text evidence="5">The sequence shown here is derived from an EMBL/GenBank/DDBJ whole genome shotgun (WGS) entry which is preliminary data.</text>
</comment>
<gene>
    <name evidence="5" type="ORF">Z043_114880</name>
</gene>
<evidence type="ECO:0000256" key="2">
    <source>
        <dbReference type="PIRSR" id="PIRSR600246-1"/>
    </source>
</evidence>
<dbReference type="InterPro" id="IPR000246">
    <property type="entry name" value="Peptidase_T2"/>
</dbReference>
<dbReference type="SUPFAM" id="SSF56235">
    <property type="entry name" value="N-terminal nucleophile aminohydrolases (Ntn hydrolases)"/>
    <property type="match status" value="1"/>
</dbReference>
<dbReference type="STRING" id="113540.ENSSFOP00015017266"/>
<dbReference type="GO" id="GO:0005737">
    <property type="term" value="C:cytoplasm"/>
    <property type="evidence" value="ECO:0007669"/>
    <property type="project" value="TreeGrafter"/>
</dbReference>
<evidence type="ECO:0000256" key="3">
    <source>
        <dbReference type="PIRSR" id="PIRSR600246-2"/>
    </source>
</evidence>
<dbReference type="PANTHER" id="PTHR10188">
    <property type="entry name" value="L-ASPARAGINASE"/>
    <property type="match status" value="1"/>
</dbReference>
<protein>
    <submittedName>
        <fullName evidence="5">N(4)-(Beta-N-acetylglucosaminyl)-L-asparaginase-like</fullName>
    </submittedName>
</protein>
<name>A0A0P7UY30_SCLFO</name>
<dbReference type="Proteomes" id="UP000034805">
    <property type="component" value="Unassembled WGS sequence"/>
</dbReference>
<evidence type="ECO:0000313" key="6">
    <source>
        <dbReference type="Proteomes" id="UP000034805"/>
    </source>
</evidence>
<evidence type="ECO:0000256" key="1">
    <source>
        <dbReference type="ARBA" id="ARBA00010872"/>
    </source>
</evidence>
<dbReference type="Gene3D" id="3.60.20.30">
    <property type="entry name" value="(Glycosyl)asparaginase"/>
    <property type="match status" value="1"/>
</dbReference>
<organism evidence="5 6">
    <name type="scientific">Scleropages formosus</name>
    <name type="common">Asian bonytongue</name>
    <name type="synonym">Osteoglossum formosum</name>
    <dbReference type="NCBI Taxonomy" id="113540"/>
    <lineage>
        <taxon>Eukaryota</taxon>
        <taxon>Metazoa</taxon>
        <taxon>Chordata</taxon>
        <taxon>Craniata</taxon>
        <taxon>Vertebrata</taxon>
        <taxon>Euteleostomi</taxon>
        <taxon>Actinopterygii</taxon>
        <taxon>Neopterygii</taxon>
        <taxon>Teleostei</taxon>
        <taxon>Osteoglossocephala</taxon>
        <taxon>Osteoglossomorpha</taxon>
        <taxon>Osteoglossiformes</taxon>
        <taxon>Osteoglossidae</taxon>
        <taxon>Scleropages</taxon>
    </lineage>
</organism>
<dbReference type="EMBL" id="JARO02005539">
    <property type="protein sequence ID" value="KPP66602.1"/>
    <property type="molecule type" value="Genomic_DNA"/>
</dbReference>
<proteinExistence type="inferred from homology"/>
<feature type="binding site" evidence="3">
    <location>
        <begin position="210"/>
        <end position="213"/>
    </location>
    <ligand>
        <name>substrate</name>
    </ligand>
</feature>
<accession>A0A0P7UY30</accession>
<reference evidence="5 6" key="1">
    <citation type="submission" date="2015-08" db="EMBL/GenBank/DDBJ databases">
        <title>The genome of the Asian arowana (Scleropages formosus).</title>
        <authorList>
            <person name="Tan M.H."/>
            <person name="Gan H.M."/>
            <person name="Croft L.J."/>
            <person name="Austin C.M."/>
        </authorList>
    </citation>
    <scope>NUCLEOTIDE SEQUENCE [LARGE SCALE GENOMIC DNA]</scope>
    <source>
        <strain evidence="5">Aro1</strain>
    </source>
</reference>
<dbReference type="AlphaFoldDB" id="A0A0P7UY30"/>
<evidence type="ECO:0000256" key="4">
    <source>
        <dbReference type="PIRSR" id="PIRSR600246-3"/>
    </source>
</evidence>
<feature type="site" description="Cleavage; by autolysis" evidence="4">
    <location>
        <begin position="162"/>
        <end position="163"/>
    </location>
</feature>
<dbReference type="GO" id="GO:0003948">
    <property type="term" value="F:N4-(beta-N-acetylglucosaminyl)-L-asparaginase activity"/>
    <property type="evidence" value="ECO:0007669"/>
    <property type="project" value="TreeGrafter"/>
</dbReference>
<dbReference type="Pfam" id="PF01112">
    <property type="entry name" value="Asparaginase_2"/>
    <property type="match status" value="1"/>
</dbReference>
<feature type="active site" description="Nucleophile" evidence="2">
    <location>
        <position position="163"/>
    </location>
</feature>
<dbReference type="InterPro" id="IPR029055">
    <property type="entry name" value="Ntn_hydrolases_N"/>
</dbReference>
<comment type="similarity">
    <text evidence="1">Belongs to the Ntn-hydrolase family.</text>
</comment>